<accession>A0A1D8NKX9</accession>
<dbReference type="OrthoDB" id="10280291at2759"/>
<evidence type="ECO:0000313" key="5">
    <source>
        <dbReference type="Proteomes" id="UP000256601"/>
    </source>
</evidence>
<dbReference type="Proteomes" id="UP000182444">
    <property type="component" value="Chromosome 1E"/>
</dbReference>
<reference evidence="3 5" key="2">
    <citation type="submission" date="2018-07" db="EMBL/GenBank/DDBJ databases">
        <title>Draft Genome Assemblies for Five Robust Yarrowia lipolytica Strains Exhibiting High Lipid Production and Pentose Sugar Utilization and Sugar Alcohol Secretion from Undetoxified Lignocellulosic Biomass Hydrolysates.</title>
        <authorList>
            <consortium name="DOE Joint Genome Institute"/>
            <person name="Walker C."/>
            <person name="Ryu S."/>
            <person name="Na H."/>
            <person name="Zane M."/>
            <person name="LaButti K."/>
            <person name="Lipzen A."/>
            <person name="Haridas S."/>
            <person name="Barry K."/>
            <person name="Grigoriev I.V."/>
            <person name="Quarterman J."/>
            <person name="Slininger P."/>
            <person name="Dien B."/>
            <person name="Trinh C.T."/>
        </authorList>
    </citation>
    <scope>NUCLEOTIDE SEQUENCE [LARGE SCALE GENOMIC DNA]</scope>
    <source>
        <strain evidence="3 5">YB392</strain>
    </source>
</reference>
<keyword evidence="1" id="KW-0732">Signal</keyword>
<sequence>MHPLQWVKATIAPLLLSSWASYTDNHPAQSIAHDIYTSMGVDEVLHDRILDKAPWWCEEDSFAEQVKQRLAKMTEDDLLPWFSMEYEEDHVIDLGIGIVRHIFYKEHIDIALQASFSKLIHVAKERGSTRELLTVIHMVIDQGSKTIAQDENVKMANYIFRILCLPNA</sequence>
<feature type="signal peptide" evidence="1">
    <location>
        <begin position="1"/>
        <end position="20"/>
    </location>
</feature>
<evidence type="ECO:0000256" key="1">
    <source>
        <dbReference type="SAM" id="SignalP"/>
    </source>
</evidence>
<feature type="chain" id="PRO_5036017837" evidence="1">
    <location>
        <begin position="21"/>
        <end position="168"/>
    </location>
</feature>
<dbReference type="KEGG" id="yli:2912602"/>
<dbReference type="AlphaFoldDB" id="A0A1D8NKX9"/>
<protein>
    <submittedName>
        <fullName evidence="2">Uncharacterized protein</fullName>
    </submittedName>
</protein>
<name>A0A1D8NKX9_YARLL</name>
<reference evidence="2 4" key="1">
    <citation type="journal article" date="2016" name="PLoS ONE">
        <title>Sequence Assembly of Yarrowia lipolytica Strain W29/CLIB89 Shows Transposable Element Diversity.</title>
        <authorList>
            <person name="Magnan C."/>
            <person name="Yu J."/>
            <person name="Chang I."/>
            <person name="Jahn E."/>
            <person name="Kanomata Y."/>
            <person name="Wu J."/>
            <person name="Zeller M."/>
            <person name="Oakes M."/>
            <person name="Baldi P."/>
            <person name="Sandmeyer S."/>
        </authorList>
    </citation>
    <scope>NUCLEOTIDE SEQUENCE [LARGE SCALE GENOMIC DNA]</scope>
    <source>
        <strain evidence="2">CLIB89</strain>
        <strain evidence="4">CLIB89(W29)</strain>
    </source>
</reference>
<dbReference type="GeneID" id="2912602"/>
<dbReference type="VEuPathDB" id="FungiDB:YALI1_E38218g"/>
<organism evidence="2 4">
    <name type="scientific">Yarrowia lipolytica</name>
    <name type="common">Candida lipolytica</name>
    <dbReference type="NCBI Taxonomy" id="4952"/>
    <lineage>
        <taxon>Eukaryota</taxon>
        <taxon>Fungi</taxon>
        <taxon>Dikarya</taxon>
        <taxon>Ascomycota</taxon>
        <taxon>Saccharomycotina</taxon>
        <taxon>Dipodascomycetes</taxon>
        <taxon>Dipodascales</taxon>
        <taxon>Dipodascales incertae sedis</taxon>
        <taxon>Yarrowia</taxon>
    </lineage>
</organism>
<evidence type="ECO:0000313" key="3">
    <source>
        <dbReference type="EMBL" id="RDW24682.1"/>
    </source>
</evidence>
<dbReference type="EMBL" id="KZ859025">
    <property type="protein sequence ID" value="RDW24682.1"/>
    <property type="molecule type" value="Genomic_DNA"/>
</dbReference>
<dbReference type="Proteomes" id="UP000256601">
    <property type="component" value="Unassembled WGS sequence"/>
</dbReference>
<dbReference type="EMBL" id="CP017557">
    <property type="protein sequence ID" value="AOW06284.1"/>
    <property type="molecule type" value="Genomic_DNA"/>
</dbReference>
<evidence type="ECO:0000313" key="2">
    <source>
        <dbReference type="EMBL" id="AOW06284.1"/>
    </source>
</evidence>
<evidence type="ECO:0000313" key="4">
    <source>
        <dbReference type="Proteomes" id="UP000182444"/>
    </source>
</evidence>
<dbReference type="VEuPathDB" id="FungiDB:YALI0_E32263g"/>
<proteinExistence type="predicted"/>
<dbReference type="RefSeq" id="XP_504677.2">
    <property type="nucleotide sequence ID" value="XM_504677.2"/>
</dbReference>
<gene>
    <name evidence="3" type="ORF">B0I71DRAFT_133885</name>
    <name evidence="2" type="ORF">YALI1_E38218g</name>
</gene>